<reference evidence="1 2" key="1">
    <citation type="submission" date="2018-04" db="EMBL/GenBank/DDBJ databases">
        <title>Genomic Encyclopedia of Archaeal and Bacterial Type Strains, Phase II (KMG-II): from individual species to whole genera.</title>
        <authorList>
            <person name="Goeker M."/>
        </authorList>
    </citation>
    <scope>NUCLEOTIDE SEQUENCE [LARGE SCALE GENOMIC DNA]</scope>
    <source>
        <strain evidence="1 2">DSM 100162</strain>
    </source>
</reference>
<evidence type="ECO:0000313" key="2">
    <source>
        <dbReference type="Proteomes" id="UP000244225"/>
    </source>
</evidence>
<proteinExistence type="predicted"/>
<protein>
    <submittedName>
        <fullName evidence="1">Uncharacterized protein</fullName>
    </submittedName>
</protein>
<dbReference type="AlphaFoldDB" id="A0A2T5YP49"/>
<dbReference type="EMBL" id="QBKI01000002">
    <property type="protein sequence ID" value="PTX21086.1"/>
    <property type="molecule type" value="Genomic_DNA"/>
</dbReference>
<accession>A0A2T5YP49</accession>
<name>A0A2T5YP49_9BACT</name>
<dbReference type="Proteomes" id="UP000244225">
    <property type="component" value="Unassembled WGS sequence"/>
</dbReference>
<organism evidence="1 2">
    <name type="scientific">Pontibacter mucosus</name>
    <dbReference type="NCBI Taxonomy" id="1649266"/>
    <lineage>
        <taxon>Bacteria</taxon>
        <taxon>Pseudomonadati</taxon>
        <taxon>Bacteroidota</taxon>
        <taxon>Cytophagia</taxon>
        <taxon>Cytophagales</taxon>
        <taxon>Hymenobacteraceae</taxon>
        <taxon>Pontibacter</taxon>
    </lineage>
</organism>
<evidence type="ECO:0000313" key="1">
    <source>
        <dbReference type="EMBL" id="PTX21086.1"/>
    </source>
</evidence>
<sequence length="212" mass="24905">MWRFLKYSYTLPLCLLLFCCKQVQQEEREVMIPFTQDDITQIYSLAFDSLLGRSDRWLDAEPVMVNDSVVVEVIFSPEDEPHHFTDRLFSEERYTASGKDLLKKYDGFEEERFREIIADSTWKFYKIVEPGSLNTSFKYKLVPVLKGKESYYPGDTLGAVWLNNIAFNKSADHAIAVVLFTKDPDWGFEKAYFFTKENDKWRVVGQNSLLIW</sequence>
<gene>
    <name evidence="1" type="ORF">C8N40_10255</name>
</gene>
<keyword evidence="2" id="KW-1185">Reference proteome</keyword>
<comment type="caution">
    <text evidence="1">The sequence shown here is derived from an EMBL/GenBank/DDBJ whole genome shotgun (WGS) entry which is preliminary data.</text>
</comment>